<evidence type="ECO:0000313" key="1">
    <source>
        <dbReference type="EMBL" id="EDM73561.1"/>
    </source>
</evidence>
<organism evidence="1 2">
    <name type="scientific">Plesiocystis pacifica SIR-1</name>
    <dbReference type="NCBI Taxonomy" id="391625"/>
    <lineage>
        <taxon>Bacteria</taxon>
        <taxon>Pseudomonadati</taxon>
        <taxon>Myxococcota</taxon>
        <taxon>Polyangia</taxon>
        <taxon>Nannocystales</taxon>
        <taxon>Nannocystaceae</taxon>
        <taxon>Plesiocystis</taxon>
    </lineage>
</organism>
<evidence type="ECO:0000313" key="2">
    <source>
        <dbReference type="Proteomes" id="UP000005801"/>
    </source>
</evidence>
<name>A6GKP3_9BACT</name>
<keyword evidence="2" id="KW-1185">Reference proteome</keyword>
<comment type="caution">
    <text evidence="1">The sequence shown here is derived from an EMBL/GenBank/DDBJ whole genome shotgun (WGS) entry which is preliminary data.</text>
</comment>
<sequence>MSLSSFKVHVHRGHARLRFSDGHGRDLRGSEVMPIVAFTSDLVAEIARRRRGKLRGFSVDLTSGVLRATVAPRRGEVEVVRIDGAEFETKVRPRSGPLIEWAEYKFGGSPLAEWS</sequence>
<dbReference type="Proteomes" id="UP000005801">
    <property type="component" value="Unassembled WGS sequence"/>
</dbReference>
<dbReference type="RefSeq" id="WP_006977279.1">
    <property type="nucleotide sequence ID" value="NZ_ABCS01000212.1"/>
</dbReference>
<dbReference type="EMBL" id="ABCS01000212">
    <property type="protein sequence ID" value="EDM73561.1"/>
    <property type="molecule type" value="Genomic_DNA"/>
</dbReference>
<proteinExistence type="predicted"/>
<protein>
    <submittedName>
        <fullName evidence="1">Uncharacterized protein</fullName>
    </submittedName>
</protein>
<reference evidence="1 2" key="1">
    <citation type="submission" date="2007-06" db="EMBL/GenBank/DDBJ databases">
        <authorList>
            <person name="Shimkets L."/>
            <person name="Ferriera S."/>
            <person name="Johnson J."/>
            <person name="Kravitz S."/>
            <person name="Beeson K."/>
            <person name="Sutton G."/>
            <person name="Rogers Y.-H."/>
            <person name="Friedman R."/>
            <person name="Frazier M."/>
            <person name="Venter J.C."/>
        </authorList>
    </citation>
    <scope>NUCLEOTIDE SEQUENCE [LARGE SCALE GENOMIC DNA]</scope>
    <source>
        <strain evidence="1 2">SIR-1</strain>
    </source>
</reference>
<dbReference type="AlphaFoldDB" id="A6GKP3"/>
<dbReference type="OrthoDB" id="5517570at2"/>
<accession>A6GKP3</accession>
<gene>
    <name evidence="1" type="ORF">PPSIR1_06673</name>
</gene>